<organism evidence="1 2">
    <name type="scientific">Stagnihabitans tardus</name>
    <dbReference type="NCBI Taxonomy" id="2699202"/>
    <lineage>
        <taxon>Bacteria</taxon>
        <taxon>Pseudomonadati</taxon>
        <taxon>Pseudomonadota</taxon>
        <taxon>Alphaproteobacteria</taxon>
        <taxon>Rhodobacterales</taxon>
        <taxon>Paracoccaceae</taxon>
        <taxon>Stagnihabitans</taxon>
    </lineage>
</organism>
<accession>A0AAE4Y7W8</accession>
<gene>
    <name evidence="1" type="ORF">GV832_04450</name>
</gene>
<sequence>MTDPWTPLCLVASCDLQAAAWPMPVAVVEDDLTLRLDGVELGIDTLHPRLVAALSLSPKGAALLDRLELHLAETGRTLQGLRRDVTPAEAPAALFSLMAAALVQSQGRVVKQMRELAQMRQLTETSLQHFERLEAFVWQTAKCERNQVLNLAARADGATLALSEAEQRLPTDSVGLSDLALWVAAPAQGQLTVALDLMETAVTVATWVVSDPGAGWLRLALPRALSTDAQTPVLRLTWSGPSPLSLGLSLDHPDPRFQCQGGPTLALKLWKFIPGTNAPLSPDSLPPSAGPTRGRWLIGLAALGEAATLAADPERIEFLDWAGGVVMRPEPGQTLGLRLPGLARPGMVRLQGMVSVEGIGAQAELTYAVAAPGQEPDPQSWQVVTPAEPDQLHVTLPRLEVAQDLVLMARVPEAAEHPAVVVFERIEAFASLTGRDD</sequence>
<dbReference type="AlphaFoldDB" id="A0AAE4Y7W8"/>
<protein>
    <submittedName>
        <fullName evidence="1">Uncharacterized protein</fullName>
    </submittedName>
</protein>
<keyword evidence="2" id="KW-1185">Reference proteome</keyword>
<dbReference type="InterPro" id="IPR046184">
    <property type="entry name" value="DUF6212"/>
</dbReference>
<dbReference type="RefSeq" id="WP_168773633.1">
    <property type="nucleotide sequence ID" value="NZ_JAABNR010000003.1"/>
</dbReference>
<dbReference type="Pfam" id="PF19717">
    <property type="entry name" value="DUF6212"/>
    <property type="match status" value="1"/>
</dbReference>
<reference evidence="1" key="1">
    <citation type="submission" date="2020-01" db="EMBL/GenBank/DDBJ databases">
        <authorList>
            <person name="Chen W.-M."/>
        </authorList>
    </citation>
    <scope>NUCLEOTIDE SEQUENCE</scope>
    <source>
        <strain evidence="1">CYK-10</strain>
    </source>
</reference>
<comment type="caution">
    <text evidence="1">The sequence shown here is derived from an EMBL/GenBank/DDBJ whole genome shotgun (WGS) entry which is preliminary data.</text>
</comment>
<proteinExistence type="predicted"/>
<dbReference type="Proteomes" id="UP001193501">
    <property type="component" value="Unassembled WGS sequence"/>
</dbReference>
<evidence type="ECO:0000313" key="1">
    <source>
        <dbReference type="EMBL" id="NBZ86822.1"/>
    </source>
</evidence>
<dbReference type="EMBL" id="JAABNR010000003">
    <property type="protein sequence ID" value="NBZ86822.1"/>
    <property type="molecule type" value="Genomic_DNA"/>
</dbReference>
<evidence type="ECO:0000313" key="2">
    <source>
        <dbReference type="Proteomes" id="UP001193501"/>
    </source>
</evidence>
<name>A0AAE4Y7W8_9RHOB</name>